<reference evidence="14" key="1">
    <citation type="submission" date="2018-06" db="EMBL/GenBank/DDBJ databases">
        <authorList>
            <person name="Zhirakovskaya E."/>
        </authorList>
    </citation>
    <scope>NUCLEOTIDE SEQUENCE</scope>
</reference>
<dbReference type="NCBIfam" id="TIGR01129">
    <property type="entry name" value="secD"/>
    <property type="match status" value="1"/>
</dbReference>
<dbReference type="Pfam" id="PF21760">
    <property type="entry name" value="SecD_1st"/>
    <property type="match status" value="1"/>
</dbReference>
<feature type="transmembrane region" description="Helical" evidence="10">
    <location>
        <begin position="357"/>
        <end position="377"/>
    </location>
</feature>
<dbReference type="FunFam" id="1.20.1640.10:FF:000004">
    <property type="entry name" value="Protein translocase subunit SecD"/>
    <property type="match status" value="1"/>
</dbReference>
<dbReference type="FunFam" id="3.30.1360.200:FF:000002">
    <property type="entry name" value="Preprotein translocase subunit SecD"/>
    <property type="match status" value="1"/>
</dbReference>
<dbReference type="PRINTS" id="PR00702">
    <property type="entry name" value="ACRIFLAVINRP"/>
</dbReference>
<feature type="domain" description="Protein translocase subunit SecDF P1" evidence="12">
    <location>
        <begin position="141"/>
        <end position="198"/>
    </location>
</feature>
<dbReference type="SUPFAM" id="SSF82866">
    <property type="entry name" value="Multidrug efflux transporter AcrB transmembrane domain"/>
    <property type="match status" value="1"/>
</dbReference>
<evidence type="ECO:0000259" key="11">
    <source>
        <dbReference type="Pfam" id="PF02355"/>
    </source>
</evidence>
<dbReference type="Gene3D" id="1.20.1640.10">
    <property type="entry name" value="Multidrug efflux transporter AcrB transmembrane domain"/>
    <property type="match status" value="1"/>
</dbReference>
<feature type="transmembrane region" description="Helical" evidence="10">
    <location>
        <begin position="481"/>
        <end position="505"/>
    </location>
</feature>
<comment type="subcellular location">
    <subcellularLocation>
        <location evidence="1">Cell membrane</location>
        <topology evidence="1">Multi-pass membrane protein</topology>
    </subcellularLocation>
</comment>
<keyword evidence="7 10" id="KW-1133">Transmembrane helix</keyword>
<accession>A0A3B0V225</accession>
<keyword evidence="5 10" id="KW-0812">Transmembrane</keyword>
<keyword evidence="3" id="KW-1003">Cell membrane</keyword>
<keyword evidence="9 10" id="KW-0472">Membrane</keyword>
<organism evidence="14">
    <name type="scientific">hydrothermal vent metagenome</name>
    <dbReference type="NCBI Taxonomy" id="652676"/>
    <lineage>
        <taxon>unclassified sequences</taxon>
        <taxon>metagenomes</taxon>
        <taxon>ecological metagenomes</taxon>
    </lineage>
</organism>
<feature type="domain" description="SecDF P1 head subdomain" evidence="13">
    <location>
        <begin position="231"/>
        <end position="336"/>
    </location>
</feature>
<dbReference type="GO" id="GO:0015450">
    <property type="term" value="F:protein-transporting ATPase activity"/>
    <property type="evidence" value="ECO:0007669"/>
    <property type="project" value="InterPro"/>
</dbReference>
<dbReference type="InterPro" id="IPR005791">
    <property type="entry name" value="SecD"/>
</dbReference>
<evidence type="ECO:0000259" key="12">
    <source>
        <dbReference type="Pfam" id="PF21760"/>
    </source>
</evidence>
<dbReference type="AlphaFoldDB" id="A0A3B0V225"/>
<feature type="transmembrane region" description="Helical" evidence="10">
    <location>
        <begin position="382"/>
        <end position="402"/>
    </location>
</feature>
<evidence type="ECO:0000256" key="8">
    <source>
        <dbReference type="ARBA" id="ARBA00023010"/>
    </source>
</evidence>
<evidence type="ECO:0000259" key="13">
    <source>
        <dbReference type="Pfam" id="PF22599"/>
    </source>
</evidence>
<dbReference type="InterPro" id="IPR048631">
    <property type="entry name" value="SecD_1st"/>
</dbReference>
<evidence type="ECO:0000256" key="1">
    <source>
        <dbReference type="ARBA" id="ARBA00004651"/>
    </source>
</evidence>
<evidence type="ECO:0000256" key="10">
    <source>
        <dbReference type="SAM" id="Phobius"/>
    </source>
</evidence>
<evidence type="ECO:0000256" key="3">
    <source>
        <dbReference type="ARBA" id="ARBA00022475"/>
    </source>
</evidence>
<dbReference type="Gene3D" id="3.30.1360.200">
    <property type="match status" value="1"/>
</dbReference>
<evidence type="ECO:0000256" key="7">
    <source>
        <dbReference type="ARBA" id="ARBA00022989"/>
    </source>
</evidence>
<evidence type="ECO:0000256" key="9">
    <source>
        <dbReference type="ARBA" id="ARBA00023136"/>
    </source>
</evidence>
<evidence type="ECO:0000256" key="2">
    <source>
        <dbReference type="ARBA" id="ARBA00022448"/>
    </source>
</evidence>
<dbReference type="Pfam" id="PF02355">
    <property type="entry name" value="SecD_SecF_C"/>
    <property type="match status" value="1"/>
</dbReference>
<dbReference type="PANTHER" id="PTHR30081:SF1">
    <property type="entry name" value="PROTEIN TRANSLOCASE SUBUNIT SECD"/>
    <property type="match status" value="1"/>
</dbReference>
<dbReference type="InterPro" id="IPR054384">
    <property type="entry name" value="SecDF_P1_head"/>
</dbReference>
<dbReference type="NCBIfam" id="TIGR00916">
    <property type="entry name" value="2A0604s01"/>
    <property type="match status" value="1"/>
</dbReference>
<dbReference type="GO" id="GO:0005886">
    <property type="term" value="C:plasma membrane"/>
    <property type="evidence" value="ECO:0007669"/>
    <property type="project" value="UniProtKB-SubCell"/>
</dbReference>
<sequence>MLGAFALIALVLFLPSTPISKKLPSFWANGIPRIVLGLDLQGGMYLVLDVDREKAVEIYVQRLADSLESTLKEKGVAYVSVNFRGQDKIAVTYESPDVPAAVKEIVGEDMPVLVSPRDSGSELVFTLSEAERDRIKDWASSQALETIRNRIDKFGVTEPLIQKQGDHEIVIQLPGLKDPARAIALIGKTAVLEFRLIDEDNDPQEAVKYGPPFGSELVYQDRVNAQTGRITKIPFLVKREVLLTGDLLSDARVAFDSQFNEPYVSLTFDSAGSKIFERITGQNVGKRIAIILDGKLHSAPVVREKIAGGRAQVSGGFTVAEATDLAIVLRAGALPAPVNIIQNVTVGPTLGKDSIDAGIRAILIGAVLVLIFMLVYYKVSGLIANIAITLNVIMLLGAMSWLNATLTLPGIAGILLTIGMGVDSNVLIFERIKEELKAGRTPMSAVNAGYAHAWWTIIDSNVTTLITAAVLFQFGSGPIKGFAVTLSLGILINLFTSLVGTKFAFDLQNDRFGINKLSI</sequence>
<keyword evidence="8" id="KW-0811">Translocation</keyword>
<dbReference type="EMBL" id="UOEZ01000048">
    <property type="protein sequence ID" value="VAW37051.1"/>
    <property type="molecule type" value="Genomic_DNA"/>
</dbReference>
<feature type="transmembrane region" description="Helical" evidence="10">
    <location>
        <begin position="408"/>
        <end position="429"/>
    </location>
</feature>
<feature type="transmembrane region" description="Helical" evidence="10">
    <location>
        <begin position="450"/>
        <end position="475"/>
    </location>
</feature>
<keyword evidence="4" id="KW-0997">Cell inner membrane</keyword>
<dbReference type="InterPro" id="IPR055344">
    <property type="entry name" value="SecD_SecF_C_bact"/>
</dbReference>
<protein>
    <submittedName>
        <fullName evidence="14">Protein translocase subunit SecD</fullName>
    </submittedName>
</protein>
<evidence type="ECO:0000313" key="14">
    <source>
        <dbReference type="EMBL" id="VAW37051.1"/>
    </source>
</evidence>
<keyword evidence="6" id="KW-0653">Protein transport</keyword>
<dbReference type="GO" id="GO:0006886">
    <property type="term" value="P:intracellular protein transport"/>
    <property type="evidence" value="ECO:0007669"/>
    <property type="project" value="InterPro"/>
</dbReference>
<dbReference type="InterPro" id="IPR001036">
    <property type="entry name" value="Acrflvin-R"/>
</dbReference>
<dbReference type="HAMAP" id="MF_01463_B">
    <property type="entry name" value="SecD_B"/>
    <property type="match status" value="1"/>
</dbReference>
<dbReference type="Pfam" id="PF22599">
    <property type="entry name" value="SecDF_P1_head"/>
    <property type="match status" value="1"/>
</dbReference>
<evidence type="ECO:0000256" key="4">
    <source>
        <dbReference type="ARBA" id="ARBA00022519"/>
    </source>
</evidence>
<dbReference type="Gene3D" id="3.30.70.3400">
    <property type="match status" value="2"/>
</dbReference>
<feature type="domain" description="Protein export membrane protein SecD/SecF C-terminal" evidence="11">
    <location>
        <begin position="339"/>
        <end position="498"/>
    </location>
</feature>
<evidence type="ECO:0000256" key="6">
    <source>
        <dbReference type="ARBA" id="ARBA00022927"/>
    </source>
</evidence>
<gene>
    <name evidence="14" type="ORF">MNBD_DELTA02-522</name>
</gene>
<evidence type="ECO:0000256" key="5">
    <source>
        <dbReference type="ARBA" id="ARBA00022692"/>
    </source>
</evidence>
<dbReference type="InterPro" id="IPR022813">
    <property type="entry name" value="SecD/SecF_arch_bac"/>
</dbReference>
<dbReference type="InterPro" id="IPR048634">
    <property type="entry name" value="SecD_SecF_C"/>
</dbReference>
<name>A0A3B0V225_9ZZZZ</name>
<proteinExistence type="inferred from homology"/>
<keyword evidence="2" id="KW-0813">Transport</keyword>
<dbReference type="PANTHER" id="PTHR30081">
    <property type="entry name" value="PROTEIN-EXPORT MEMBRANE PROTEIN SEC"/>
    <property type="match status" value="1"/>
</dbReference>